<feature type="signal peptide" evidence="2">
    <location>
        <begin position="1"/>
        <end position="22"/>
    </location>
</feature>
<dbReference type="Pfam" id="PF00497">
    <property type="entry name" value="SBP_bac_3"/>
    <property type="match status" value="1"/>
</dbReference>
<sequence>MSLLSTLLLALGAAWTAPAAQAAEVRVLIGNSLPPYIIERENRGVEYDIVKEALALRGHQMVPQYVPFARIPVELERGTGDAALTVNADSGLRVCFSDVHVIYRNYAISLASRGLKIEAMDDLRGKTIRAFQNARLYLGPAFNAVTADNPAYAETANQQTQNAMLFAGRVDVVVGDINIFNWFNRTLPDSAETRQPVALHPLFEPAQYRVGFRDPALCADFNEGLKQLRASGRYDAIVASYTTAR</sequence>
<feature type="chain" id="PRO_5012844156" description="Solute-binding protein family 3/N-terminal domain-containing protein" evidence="2">
    <location>
        <begin position="23"/>
        <end position="245"/>
    </location>
</feature>
<protein>
    <recommendedName>
        <fullName evidence="3">Solute-binding protein family 3/N-terminal domain-containing protein</fullName>
    </recommendedName>
</protein>
<dbReference type="EMBL" id="MLCO01000009">
    <property type="protein sequence ID" value="ONG58914.1"/>
    <property type="molecule type" value="Genomic_DNA"/>
</dbReference>
<gene>
    <name evidence="4" type="ORF">BKE38_01325</name>
</gene>
<proteinExistence type="predicted"/>
<keyword evidence="1 2" id="KW-0732">Signal</keyword>
<keyword evidence="5" id="KW-1185">Reference proteome</keyword>
<comment type="caution">
    <text evidence="4">The sequence shown here is derived from an EMBL/GenBank/DDBJ whole genome shotgun (WGS) entry which is preliminary data.</text>
</comment>
<dbReference type="InterPro" id="IPR001638">
    <property type="entry name" value="Solute-binding_3/MltF_N"/>
</dbReference>
<dbReference type="SUPFAM" id="SSF53850">
    <property type="entry name" value="Periplasmic binding protein-like II"/>
    <property type="match status" value="1"/>
</dbReference>
<dbReference type="Proteomes" id="UP000188879">
    <property type="component" value="Unassembled WGS sequence"/>
</dbReference>
<evidence type="ECO:0000313" key="4">
    <source>
        <dbReference type="EMBL" id="ONG58914.1"/>
    </source>
</evidence>
<dbReference type="AlphaFoldDB" id="A0A1V2H8V6"/>
<evidence type="ECO:0000256" key="2">
    <source>
        <dbReference type="SAM" id="SignalP"/>
    </source>
</evidence>
<accession>A0A1V2H8V6</accession>
<organism evidence="4 5">
    <name type="scientific">Teichococcus deserti</name>
    <dbReference type="NCBI Taxonomy" id="1817963"/>
    <lineage>
        <taxon>Bacteria</taxon>
        <taxon>Pseudomonadati</taxon>
        <taxon>Pseudomonadota</taxon>
        <taxon>Alphaproteobacteria</taxon>
        <taxon>Acetobacterales</taxon>
        <taxon>Roseomonadaceae</taxon>
        <taxon>Roseomonas</taxon>
    </lineage>
</organism>
<name>A0A1V2H8V6_9PROT</name>
<evidence type="ECO:0000313" key="5">
    <source>
        <dbReference type="Proteomes" id="UP000188879"/>
    </source>
</evidence>
<dbReference type="PANTHER" id="PTHR35936:SF25">
    <property type="entry name" value="ABC TRANSPORTER SUBSTRATE-BINDING PROTEIN"/>
    <property type="match status" value="1"/>
</dbReference>
<reference evidence="4 5" key="1">
    <citation type="submission" date="2016-10" db="EMBL/GenBank/DDBJ databases">
        <title>Draft Genome sequence of Roseomonas sp. strain M3.</title>
        <authorList>
            <person name="Subhash Y."/>
            <person name="Lee S."/>
        </authorList>
    </citation>
    <scope>NUCLEOTIDE SEQUENCE [LARGE SCALE GENOMIC DNA]</scope>
    <source>
        <strain evidence="4 5">M3</strain>
    </source>
</reference>
<feature type="domain" description="Solute-binding protein family 3/N-terminal" evidence="3">
    <location>
        <begin position="24"/>
        <end position="245"/>
    </location>
</feature>
<evidence type="ECO:0000259" key="3">
    <source>
        <dbReference type="SMART" id="SM00062"/>
    </source>
</evidence>
<evidence type="ECO:0000256" key="1">
    <source>
        <dbReference type="ARBA" id="ARBA00022729"/>
    </source>
</evidence>
<dbReference type="Gene3D" id="3.40.190.10">
    <property type="entry name" value="Periplasmic binding protein-like II"/>
    <property type="match status" value="2"/>
</dbReference>
<dbReference type="PANTHER" id="PTHR35936">
    <property type="entry name" value="MEMBRANE-BOUND LYTIC MUREIN TRANSGLYCOSYLASE F"/>
    <property type="match status" value="1"/>
</dbReference>
<dbReference type="SMART" id="SM00062">
    <property type="entry name" value="PBPb"/>
    <property type="match status" value="1"/>
</dbReference>